<dbReference type="PROSITE" id="PS50059">
    <property type="entry name" value="FKBP_PPIASE"/>
    <property type="match status" value="1"/>
</dbReference>
<dbReference type="InterPro" id="IPR001179">
    <property type="entry name" value="PPIase_FKBP_dom"/>
</dbReference>
<comment type="subcellular location">
    <subcellularLocation>
        <location evidence="11">Cytoplasm</location>
    </subcellularLocation>
    <text evidence="11">About half TF is bound to the ribosome near the polypeptide exit tunnel while the other half is free in the cytoplasm.</text>
</comment>
<dbReference type="PIRSF" id="PIRSF003095">
    <property type="entry name" value="Trigger_factor"/>
    <property type="match status" value="1"/>
</dbReference>
<evidence type="ECO:0000313" key="15">
    <source>
        <dbReference type="EMBL" id="BCD98076.1"/>
    </source>
</evidence>
<dbReference type="KEGG" id="marq:MARGE09_P2277"/>
<keyword evidence="5 11" id="KW-0132">Cell division</keyword>
<keyword evidence="7 11" id="KW-0143">Chaperone</keyword>
<dbReference type="GO" id="GO:0051301">
    <property type="term" value="P:cell division"/>
    <property type="evidence" value="ECO:0007669"/>
    <property type="project" value="UniProtKB-KW"/>
</dbReference>
<dbReference type="GO" id="GO:0005737">
    <property type="term" value="C:cytoplasm"/>
    <property type="evidence" value="ECO:0007669"/>
    <property type="project" value="UniProtKB-SubCell"/>
</dbReference>
<evidence type="ECO:0000256" key="13">
    <source>
        <dbReference type="RuleBase" id="RU003914"/>
    </source>
</evidence>
<evidence type="ECO:0000256" key="9">
    <source>
        <dbReference type="ARBA" id="ARBA00023306"/>
    </source>
</evidence>
<evidence type="ECO:0000256" key="10">
    <source>
        <dbReference type="ARBA" id="ARBA00029986"/>
    </source>
</evidence>
<feature type="domain" description="PPIase FKBP-type" evidence="14">
    <location>
        <begin position="161"/>
        <end position="246"/>
    </location>
</feature>
<dbReference type="Pfam" id="PF00254">
    <property type="entry name" value="FKBP_C"/>
    <property type="match status" value="1"/>
</dbReference>
<accession>A0AAN1WI68</accession>
<name>A0AAN1WI68_9GAMM</name>
<dbReference type="InterPro" id="IPR005215">
    <property type="entry name" value="Trig_fac"/>
</dbReference>
<evidence type="ECO:0000256" key="7">
    <source>
        <dbReference type="ARBA" id="ARBA00023186"/>
    </source>
</evidence>
<evidence type="ECO:0000256" key="2">
    <source>
        <dbReference type="ARBA" id="ARBA00005464"/>
    </source>
</evidence>
<dbReference type="GO" id="GO:0015031">
    <property type="term" value="P:protein transport"/>
    <property type="evidence" value="ECO:0007669"/>
    <property type="project" value="UniProtKB-UniRule"/>
</dbReference>
<dbReference type="NCBIfam" id="TIGR00115">
    <property type="entry name" value="tig"/>
    <property type="match status" value="1"/>
</dbReference>
<comment type="similarity">
    <text evidence="2 11 13">Belongs to the FKBP-type PPIase family. Tig subfamily.</text>
</comment>
<sequence length="439" mass="48003">MQVSVETTSGLERRLTVGIPAAQVDQEVNKRLQQASKTVRINGFRQGKVPMSVVKKRFGAGVRQEVLGDAINRSYYEAVTQEKLRPAGQPSIEPKQMDAGKDVEFVATIEVYPDVELNGVEGVAVEKLSAEITDADVEDMIDTLRKSQAKWIDAEQAAADGDQVVIDFTGTKDGEAFEGGSAENQNLVLGSGQMIEGFESGLVGVKAGEERVLSLTFPEDYQAEELRGAAVEFAVTVKAVQVQELPEVDDEFFKIFGVAEGGEEQFRKEVRENMENEKDKAAKNSLKTQVFDALVAANELEVPKALVASEINALRNQMAQQYGQLSEKLDLSTIFPDSMFEEQAKKRTHLGLLVSEVVTKESLKADKDRVKAMIEGLAATYEDPQSVVNYYFGNEQLLAGVEAAVLEEQVVEKLVESAAVTEKTVPYKELIGQQKGAVA</sequence>
<dbReference type="GO" id="GO:0043022">
    <property type="term" value="F:ribosome binding"/>
    <property type="evidence" value="ECO:0007669"/>
    <property type="project" value="TreeGrafter"/>
</dbReference>
<dbReference type="SUPFAM" id="SSF102735">
    <property type="entry name" value="Trigger factor ribosome-binding domain"/>
    <property type="match status" value="1"/>
</dbReference>
<reference evidence="15 16" key="1">
    <citation type="journal article" date="2022" name="IScience">
        <title>An ultrasensitive nanofiber-based assay for enzymatic hydrolysis and deep-sea microbial degradation of cellulose.</title>
        <authorList>
            <person name="Tsudome M."/>
            <person name="Tachioka M."/>
            <person name="Miyazaki M."/>
            <person name="Uchimura K."/>
            <person name="Tsuda M."/>
            <person name="Takaki Y."/>
            <person name="Deguchi S."/>
        </authorList>
    </citation>
    <scope>NUCLEOTIDE SEQUENCE [LARGE SCALE GENOMIC DNA]</scope>
    <source>
        <strain evidence="15 16">GE09</strain>
    </source>
</reference>
<evidence type="ECO:0000256" key="4">
    <source>
        <dbReference type="ARBA" id="ARBA00016902"/>
    </source>
</evidence>
<keyword evidence="11" id="KW-0963">Cytoplasm</keyword>
<dbReference type="InterPro" id="IPR036611">
    <property type="entry name" value="Trigger_fac_ribosome-bd_sf"/>
</dbReference>
<dbReference type="HAMAP" id="MF_00303">
    <property type="entry name" value="Trigger_factor_Tig"/>
    <property type="match status" value="1"/>
</dbReference>
<dbReference type="Proteomes" id="UP001320119">
    <property type="component" value="Chromosome"/>
</dbReference>
<evidence type="ECO:0000256" key="3">
    <source>
        <dbReference type="ARBA" id="ARBA00013194"/>
    </source>
</evidence>
<evidence type="ECO:0000313" key="16">
    <source>
        <dbReference type="Proteomes" id="UP001320119"/>
    </source>
</evidence>
<gene>
    <name evidence="11" type="primary">tig</name>
    <name evidence="15" type="ORF">MARGE09_P2277</name>
</gene>
<comment type="domain">
    <text evidence="11">Consists of 3 domains; the N-terminus binds the ribosome, the middle domain has PPIase activity, while the C-terminus has intrinsic chaperone activity on its own.</text>
</comment>
<dbReference type="PANTHER" id="PTHR30560">
    <property type="entry name" value="TRIGGER FACTOR CHAPERONE AND PEPTIDYL-PROLYL CIS/TRANS ISOMERASE"/>
    <property type="match status" value="1"/>
</dbReference>
<dbReference type="EC" id="5.2.1.8" evidence="3 11"/>
<keyword evidence="16" id="KW-1185">Reference proteome</keyword>
<dbReference type="SUPFAM" id="SSF109998">
    <property type="entry name" value="Triger factor/SurA peptide-binding domain-like"/>
    <property type="match status" value="1"/>
</dbReference>
<dbReference type="InterPro" id="IPR046357">
    <property type="entry name" value="PPIase_dom_sf"/>
</dbReference>
<evidence type="ECO:0000256" key="8">
    <source>
        <dbReference type="ARBA" id="ARBA00023235"/>
    </source>
</evidence>
<dbReference type="FunFam" id="3.10.50.40:FF:000001">
    <property type="entry name" value="Trigger factor"/>
    <property type="match status" value="1"/>
</dbReference>
<comment type="catalytic activity">
    <reaction evidence="1 11 12">
        <text>[protein]-peptidylproline (omega=180) = [protein]-peptidylproline (omega=0)</text>
        <dbReference type="Rhea" id="RHEA:16237"/>
        <dbReference type="Rhea" id="RHEA-COMP:10747"/>
        <dbReference type="Rhea" id="RHEA-COMP:10748"/>
        <dbReference type="ChEBI" id="CHEBI:83833"/>
        <dbReference type="ChEBI" id="CHEBI:83834"/>
        <dbReference type="EC" id="5.2.1.8"/>
    </reaction>
</comment>
<organism evidence="15 16">
    <name type="scientific">Marinagarivorans cellulosilyticus</name>
    <dbReference type="NCBI Taxonomy" id="2721545"/>
    <lineage>
        <taxon>Bacteria</taxon>
        <taxon>Pseudomonadati</taxon>
        <taxon>Pseudomonadota</taxon>
        <taxon>Gammaproteobacteria</taxon>
        <taxon>Cellvibrionales</taxon>
        <taxon>Cellvibrionaceae</taxon>
        <taxon>Marinagarivorans</taxon>
    </lineage>
</organism>
<keyword evidence="9 11" id="KW-0131">Cell cycle</keyword>
<dbReference type="GO" id="GO:0051083">
    <property type="term" value="P:'de novo' cotranslational protein folding"/>
    <property type="evidence" value="ECO:0007669"/>
    <property type="project" value="TreeGrafter"/>
</dbReference>
<keyword evidence="6 11" id="KW-0697">Rotamase</keyword>
<protein>
    <recommendedName>
        <fullName evidence="4 11">Trigger factor</fullName>
        <shortName evidence="11">TF</shortName>
        <ecNumber evidence="3 11">5.2.1.8</ecNumber>
    </recommendedName>
    <alternativeName>
        <fullName evidence="10 11">PPIase</fullName>
    </alternativeName>
</protein>
<dbReference type="Gene3D" id="1.10.3120.10">
    <property type="entry name" value="Trigger factor, C-terminal domain"/>
    <property type="match status" value="1"/>
</dbReference>
<dbReference type="GO" id="GO:0044183">
    <property type="term" value="F:protein folding chaperone"/>
    <property type="evidence" value="ECO:0007669"/>
    <property type="project" value="TreeGrafter"/>
</dbReference>
<keyword evidence="8 11" id="KW-0413">Isomerase</keyword>
<evidence type="ECO:0000256" key="11">
    <source>
        <dbReference type="HAMAP-Rule" id="MF_00303"/>
    </source>
</evidence>
<dbReference type="AlphaFoldDB" id="A0AAN1WI68"/>
<proteinExistence type="inferred from homology"/>
<dbReference type="InterPro" id="IPR037041">
    <property type="entry name" value="Trigger_fac_C_sf"/>
</dbReference>
<dbReference type="EMBL" id="AP023086">
    <property type="protein sequence ID" value="BCD98076.1"/>
    <property type="molecule type" value="Genomic_DNA"/>
</dbReference>
<evidence type="ECO:0000259" key="14">
    <source>
        <dbReference type="PROSITE" id="PS50059"/>
    </source>
</evidence>
<evidence type="ECO:0000256" key="5">
    <source>
        <dbReference type="ARBA" id="ARBA00022618"/>
    </source>
</evidence>
<dbReference type="Gene3D" id="3.10.50.40">
    <property type="match status" value="1"/>
</dbReference>
<dbReference type="InterPro" id="IPR008881">
    <property type="entry name" value="Trigger_fac_ribosome-bd_bac"/>
</dbReference>
<dbReference type="InterPro" id="IPR008880">
    <property type="entry name" value="Trigger_fac_C"/>
</dbReference>
<dbReference type="PANTHER" id="PTHR30560:SF3">
    <property type="entry name" value="TRIGGER FACTOR-LIKE PROTEIN TIG, CHLOROPLASTIC"/>
    <property type="match status" value="1"/>
</dbReference>
<dbReference type="GO" id="GO:0043335">
    <property type="term" value="P:protein unfolding"/>
    <property type="evidence" value="ECO:0007669"/>
    <property type="project" value="TreeGrafter"/>
</dbReference>
<dbReference type="SUPFAM" id="SSF54534">
    <property type="entry name" value="FKBP-like"/>
    <property type="match status" value="1"/>
</dbReference>
<dbReference type="RefSeq" id="WP_236982175.1">
    <property type="nucleotide sequence ID" value="NZ_AP023086.1"/>
</dbReference>
<evidence type="ECO:0000256" key="1">
    <source>
        <dbReference type="ARBA" id="ARBA00000971"/>
    </source>
</evidence>
<dbReference type="GO" id="GO:0003755">
    <property type="term" value="F:peptidyl-prolyl cis-trans isomerase activity"/>
    <property type="evidence" value="ECO:0007669"/>
    <property type="project" value="UniProtKB-UniRule"/>
</dbReference>
<dbReference type="Pfam" id="PF05697">
    <property type="entry name" value="Trigger_N"/>
    <property type="match status" value="1"/>
</dbReference>
<evidence type="ECO:0000256" key="12">
    <source>
        <dbReference type="PROSITE-ProRule" id="PRU00277"/>
    </source>
</evidence>
<comment type="function">
    <text evidence="11">Involved in protein export. Acts as a chaperone by maintaining the newly synthesized protein in an open conformation. Functions as a peptidyl-prolyl cis-trans isomerase.</text>
</comment>
<dbReference type="Pfam" id="PF05698">
    <property type="entry name" value="Trigger_C"/>
    <property type="match status" value="1"/>
</dbReference>
<dbReference type="Gene3D" id="3.30.70.1050">
    <property type="entry name" value="Trigger factor ribosome-binding domain"/>
    <property type="match status" value="1"/>
</dbReference>
<evidence type="ECO:0000256" key="6">
    <source>
        <dbReference type="ARBA" id="ARBA00023110"/>
    </source>
</evidence>
<dbReference type="InterPro" id="IPR027304">
    <property type="entry name" value="Trigger_fact/SurA_dom_sf"/>
</dbReference>